<comment type="caution">
    <text evidence="1">The sequence shown here is derived from an EMBL/GenBank/DDBJ whole genome shotgun (WGS) entry which is preliminary data.</text>
</comment>
<dbReference type="RefSeq" id="WP_229931938.1">
    <property type="nucleotide sequence ID" value="NZ_CAJHOF010000001.1"/>
</dbReference>
<dbReference type="EMBL" id="CAJHOF010000001">
    <property type="protein sequence ID" value="CAD7286845.1"/>
    <property type="molecule type" value="Genomic_DNA"/>
</dbReference>
<evidence type="ECO:0008006" key="3">
    <source>
        <dbReference type="Google" id="ProtNLM"/>
    </source>
</evidence>
<dbReference type="PROSITE" id="PS51257">
    <property type="entry name" value="PROKAR_LIPOPROTEIN"/>
    <property type="match status" value="1"/>
</dbReference>
<gene>
    <name evidence="1" type="ORF">LMG7974_00113</name>
</gene>
<evidence type="ECO:0000313" key="2">
    <source>
        <dbReference type="Proteomes" id="UP000789803"/>
    </source>
</evidence>
<keyword evidence="2" id="KW-1185">Reference proteome</keyword>
<organism evidence="1 2">
    <name type="scientific">Campylobacter majalis</name>
    <dbReference type="NCBI Taxonomy" id="2790656"/>
    <lineage>
        <taxon>Bacteria</taxon>
        <taxon>Pseudomonadati</taxon>
        <taxon>Campylobacterota</taxon>
        <taxon>Epsilonproteobacteria</taxon>
        <taxon>Campylobacterales</taxon>
        <taxon>Campylobacteraceae</taxon>
        <taxon>Campylobacter</taxon>
    </lineage>
</organism>
<accession>A0ABN7K427</accession>
<reference evidence="1 2" key="1">
    <citation type="submission" date="2020-11" db="EMBL/GenBank/DDBJ databases">
        <authorList>
            <person name="Peeters C."/>
        </authorList>
    </citation>
    <scope>NUCLEOTIDE SEQUENCE [LARGE SCALE GENOMIC DNA]</scope>
    <source>
        <strain evidence="1 2">LMG 7974</strain>
    </source>
</reference>
<protein>
    <recommendedName>
        <fullName evidence="3">Lipoprotein</fullName>
    </recommendedName>
</protein>
<evidence type="ECO:0000313" key="1">
    <source>
        <dbReference type="EMBL" id="CAD7286845.1"/>
    </source>
</evidence>
<proteinExistence type="predicted"/>
<dbReference type="Proteomes" id="UP000789803">
    <property type="component" value="Unassembled WGS sequence"/>
</dbReference>
<name>A0ABN7K427_9BACT</name>
<sequence>MKYTLILVAILFSGCFYEPKTPTKINQITKPPIKTAIKGIITELSYNLDGYCYHIVSTDTSNAKLENIKFCSPKFYYHKGDLVYATFLNNKIQSMLLIKEAKNSQQIVKNGKKNIKSNIITPKEEKISFD</sequence>